<name>A0A0L8FQQ1_OCTBM</name>
<proteinExistence type="predicted"/>
<reference evidence="1" key="1">
    <citation type="submission" date="2015-07" db="EMBL/GenBank/DDBJ databases">
        <title>MeaNS - Measles Nucleotide Surveillance Program.</title>
        <authorList>
            <person name="Tran T."/>
            <person name="Druce J."/>
        </authorList>
    </citation>
    <scope>NUCLEOTIDE SEQUENCE</scope>
    <source>
        <strain evidence="1">UCB-OBI-ISO-001</strain>
        <tissue evidence="1">Gonad</tissue>
    </source>
</reference>
<organism evidence="1">
    <name type="scientific">Octopus bimaculoides</name>
    <name type="common">California two-spotted octopus</name>
    <dbReference type="NCBI Taxonomy" id="37653"/>
    <lineage>
        <taxon>Eukaryota</taxon>
        <taxon>Metazoa</taxon>
        <taxon>Spiralia</taxon>
        <taxon>Lophotrochozoa</taxon>
        <taxon>Mollusca</taxon>
        <taxon>Cephalopoda</taxon>
        <taxon>Coleoidea</taxon>
        <taxon>Octopodiformes</taxon>
        <taxon>Octopoda</taxon>
        <taxon>Incirrata</taxon>
        <taxon>Octopodidae</taxon>
        <taxon>Octopus</taxon>
    </lineage>
</organism>
<protein>
    <submittedName>
        <fullName evidence="1">Uncharacterized protein</fullName>
    </submittedName>
</protein>
<evidence type="ECO:0000313" key="1">
    <source>
        <dbReference type="EMBL" id="KOF67014.1"/>
    </source>
</evidence>
<accession>A0A0L8FQQ1</accession>
<dbReference type="EMBL" id="KQ427478">
    <property type="protein sequence ID" value="KOF67014.1"/>
    <property type="molecule type" value="Genomic_DNA"/>
</dbReference>
<dbReference type="AlphaFoldDB" id="A0A0L8FQQ1"/>
<gene>
    <name evidence="1" type="ORF">OCBIM_22010724mg</name>
</gene>
<sequence>MFSIHSMELEIVVFIPKTFVVKQHTWGGQSSGGQIGIGFPGEWFHSQRHLIKGTVSFVEWHLSVFL</sequence>